<feature type="transmembrane region" description="Helical" evidence="4">
    <location>
        <begin position="20"/>
        <end position="38"/>
    </location>
</feature>
<dbReference type="PANTHER" id="PTHR22939">
    <property type="entry name" value="SERINE PROTEASE FAMILY S1C HTRA-RELATED"/>
    <property type="match status" value="1"/>
</dbReference>
<evidence type="ECO:0000313" key="7">
    <source>
        <dbReference type="Proteomes" id="UP000010473"/>
    </source>
</evidence>
<evidence type="ECO:0000256" key="1">
    <source>
        <dbReference type="ARBA" id="ARBA00010541"/>
    </source>
</evidence>
<dbReference type="InterPro" id="IPR001940">
    <property type="entry name" value="Peptidase_S1C"/>
</dbReference>
<dbReference type="InterPro" id="IPR048172">
    <property type="entry name" value="HhoA_HhoB_HtrA-like"/>
</dbReference>
<dbReference type="InterPro" id="IPR036034">
    <property type="entry name" value="PDZ_sf"/>
</dbReference>
<dbReference type="PROSITE" id="PS50106">
    <property type="entry name" value="PDZ"/>
    <property type="match status" value="1"/>
</dbReference>
<sequence length="406" mass="43400">MSIAPKYFIADRKNWHRHLIIYLLTIIISLGLVILNPPTAKAESASSKQLESIKEVTPEIILDQNSIPSPTQQANFVTTVSKAVEPAVVQVNVSRALDGVFLPPFFGRQPGNLPSQPTLRGLGSGFVIDPNGLILTNAHVVNQADEVTVSFQDGRLLNGEVLGKDPVTDIAVVKVEATDLPTVKIGDSDRVEQGQWAIAIGNPLGLQETVTVGVISATHRFSRDIGIADKRIGFLQTDAAINPGNSGGPLLNAQGEVIGVNTAIIGGTQGLGFAIPINTAQNIAQQLISTGKVEHPYIGIEMVALTPEIKHRLNQIPNRKQRVNQDHGLLIVTVQPDSPASAARLHVGDVIVGIDGQSITKADTLQQLLDRNGVGHKMQLELDREGKNVAIAVIPQSLPLDPAYPR</sequence>
<dbReference type="Proteomes" id="UP000010473">
    <property type="component" value="Chromosome"/>
</dbReference>
<dbReference type="STRING" id="111780.Sta7437_1990"/>
<dbReference type="SMART" id="SM00228">
    <property type="entry name" value="PDZ"/>
    <property type="match status" value="1"/>
</dbReference>
<dbReference type="SUPFAM" id="SSF50156">
    <property type="entry name" value="PDZ domain-like"/>
    <property type="match status" value="1"/>
</dbReference>
<evidence type="ECO:0000256" key="2">
    <source>
        <dbReference type="ARBA" id="ARBA00022670"/>
    </source>
</evidence>
<keyword evidence="4" id="KW-0472">Membrane</keyword>
<evidence type="ECO:0000259" key="5">
    <source>
        <dbReference type="PROSITE" id="PS50106"/>
    </source>
</evidence>
<dbReference type="HOGENOM" id="CLU_020120_1_2_3"/>
<dbReference type="PANTHER" id="PTHR22939:SF129">
    <property type="entry name" value="SERINE PROTEASE HTRA2, MITOCHONDRIAL"/>
    <property type="match status" value="1"/>
</dbReference>
<feature type="domain" description="PDZ" evidence="5">
    <location>
        <begin position="287"/>
        <end position="386"/>
    </location>
</feature>
<keyword evidence="3 6" id="KW-0378">Hydrolase</keyword>
<keyword evidence="4" id="KW-1133">Transmembrane helix</keyword>
<proteinExistence type="inferred from homology"/>
<dbReference type="RefSeq" id="WP_015193213.1">
    <property type="nucleotide sequence ID" value="NC_019748.1"/>
</dbReference>
<evidence type="ECO:0000256" key="3">
    <source>
        <dbReference type="ARBA" id="ARBA00022801"/>
    </source>
</evidence>
<dbReference type="EC" id="3.4.21.108" evidence="6"/>
<evidence type="ECO:0000313" key="6">
    <source>
        <dbReference type="EMBL" id="AFZ35542.1"/>
    </source>
</evidence>
<dbReference type="eggNOG" id="COG0265">
    <property type="taxonomic scope" value="Bacteria"/>
</dbReference>
<reference evidence="7" key="1">
    <citation type="journal article" date="2013" name="Proc. Natl. Acad. Sci. U.S.A.">
        <title>Improving the coverage of the cyanobacterial phylum using diversity-driven genome sequencing.</title>
        <authorList>
            <person name="Shih P.M."/>
            <person name="Wu D."/>
            <person name="Latifi A."/>
            <person name="Axen S.D."/>
            <person name="Fewer D.P."/>
            <person name="Talla E."/>
            <person name="Calteau A."/>
            <person name="Cai F."/>
            <person name="Tandeau de Marsac N."/>
            <person name="Rippka R."/>
            <person name="Herdman M."/>
            <person name="Sivonen K."/>
            <person name="Coursin T."/>
            <person name="Laurent T."/>
            <person name="Goodwin L."/>
            <person name="Nolan M."/>
            <person name="Davenport K.W."/>
            <person name="Han C.S."/>
            <person name="Rubin E.M."/>
            <person name="Eisen J.A."/>
            <person name="Woyke T."/>
            <person name="Gugger M."/>
            <person name="Kerfeld C.A."/>
        </authorList>
    </citation>
    <scope>NUCLEOTIDE SEQUENCE [LARGE SCALE GENOMIC DNA]</scope>
    <source>
        <strain evidence="7">ATCC 29371 / PCC 7437</strain>
    </source>
</reference>
<dbReference type="SUPFAM" id="SSF50494">
    <property type="entry name" value="Trypsin-like serine proteases"/>
    <property type="match status" value="1"/>
</dbReference>
<dbReference type="EMBL" id="CP003653">
    <property type="protein sequence ID" value="AFZ35542.1"/>
    <property type="molecule type" value="Genomic_DNA"/>
</dbReference>
<dbReference type="Gene3D" id="2.40.10.120">
    <property type="match status" value="1"/>
</dbReference>
<gene>
    <name evidence="6" type="ordered locus">Sta7437_1990</name>
</gene>
<dbReference type="NCBIfam" id="NF041521">
    <property type="entry name" value="HhoA_HhoB_HtrA"/>
    <property type="match status" value="1"/>
</dbReference>
<dbReference type="Gene3D" id="2.30.42.10">
    <property type="match status" value="1"/>
</dbReference>
<dbReference type="GO" id="GO:0006508">
    <property type="term" value="P:proteolysis"/>
    <property type="evidence" value="ECO:0007669"/>
    <property type="project" value="UniProtKB-KW"/>
</dbReference>
<keyword evidence="4" id="KW-0812">Transmembrane</keyword>
<dbReference type="InterPro" id="IPR009003">
    <property type="entry name" value="Peptidase_S1_PA"/>
</dbReference>
<organism evidence="6 7">
    <name type="scientific">Stanieria cyanosphaera (strain ATCC 29371 / PCC 7437)</name>
    <dbReference type="NCBI Taxonomy" id="111780"/>
    <lineage>
        <taxon>Bacteria</taxon>
        <taxon>Bacillati</taxon>
        <taxon>Cyanobacteriota</taxon>
        <taxon>Cyanophyceae</taxon>
        <taxon>Pleurocapsales</taxon>
        <taxon>Dermocarpellaceae</taxon>
        <taxon>Stanieria</taxon>
    </lineage>
</organism>
<dbReference type="InterPro" id="IPR001478">
    <property type="entry name" value="PDZ"/>
</dbReference>
<dbReference type="PRINTS" id="PR00834">
    <property type="entry name" value="PROTEASES2C"/>
</dbReference>
<name>K9XV51_STAC7</name>
<dbReference type="OrthoDB" id="9807133at2"/>
<dbReference type="AlphaFoldDB" id="K9XV51"/>
<evidence type="ECO:0000256" key="4">
    <source>
        <dbReference type="SAM" id="Phobius"/>
    </source>
</evidence>
<protein>
    <submittedName>
        <fullName evidence="6">HtrA2 peptidase</fullName>
        <ecNumber evidence="6">3.4.21.108</ecNumber>
    </submittedName>
</protein>
<keyword evidence="2" id="KW-0645">Protease</keyword>
<dbReference type="GO" id="GO:0004252">
    <property type="term" value="F:serine-type endopeptidase activity"/>
    <property type="evidence" value="ECO:0007669"/>
    <property type="project" value="InterPro"/>
</dbReference>
<keyword evidence="7" id="KW-1185">Reference proteome</keyword>
<dbReference type="KEGG" id="scs:Sta7437_1990"/>
<accession>K9XV51</accession>
<dbReference type="Pfam" id="PF13365">
    <property type="entry name" value="Trypsin_2"/>
    <property type="match status" value="1"/>
</dbReference>
<dbReference type="Pfam" id="PF13180">
    <property type="entry name" value="PDZ_2"/>
    <property type="match status" value="1"/>
</dbReference>
<comment type="similarity">
    <text evidence="1">Belongs to the peptidase S1C family.</text>
</comment>